<comment type="caution">
    <text evidence="3">The sequence shown here is derived from an EMBL/GenBank/DDBJ whole genome shotgun (WGS) entry which is preliminary data.</text>
</comment>
<feature type="compositionally biased region" description="Basic and acidic residues" evidence="2">
    <location>
        <begin position="21"/>
        <end position="36"/>
    </location>
</feature>
<evidence type="ECO:0000256" key="1">
    <source>
        <dbReference type="PIRSR" id="PIRSR613078-2"/>
    </source>
</evidence>
<protein>
    <submittedName>
        <fullName evidence="3">Histidine phosphatase family protein</fullName>
    </submittedName>
</protein>
<dbReference type="Gene3D" id="3.40.50.1240">
    <property type="entry name" value="Phosphoglycerate mutase-like"/>
    <property type="match status" value="1"/>
</dbReference>
<dbReference type="PANTHER" id="PTHR47623:SF1">
    <property type="entry name" value="OS09G0287300 PROTEIN"/>
    <property type="match status" value="1"/>
</dbReference>
<gene>
    <name evidence="3" type="ORF">KK083_15185</name>
</gene>
<dbReference type="SUPFAM" id="SSF53254">
    <property type="entry name" value="Phosphoglycerate mutase-like"/>
    <property type="match status" value="1"/>
</dbReference>
<organism evidence="3 4">
    <name type="scientific">Chryseosolibacter histidini</name>
    <dbReference type="NCBI Taxonomy" id="2782349"/>
    <lineage>
        <taxon>Bacteria</taxon>
        <taxon>Pseudomonadati</taxon>
        <taxon>Bacteroidota</taxon>
        <taxon>Cytophagia</taxon>
        <taxon>Cytophagales</taxon>
        <taxon>Chryseotaleaceae</taxon>
        <taxon>Chryseosolibacter</taxon>
    </lineage>
</organism>
<dbReference type="InterPro" id="IPR029033">
    <property type="entry name" value="His_PPase_superfam"/>
</dbReference>
<dbReference type="EMBL" id="JAHESF010000013">
    <property type="protein sequence ID" value="MBT1698235.1"/>
    <property type="molecule type" value="Genomic_DNA"/>
</dbReference>
<keyword evidence="4" id="KW-1185">Reference proteome</keyword>
<feature type="region of interest" description="Disordered" evidence="2">
    <location>
        <begin position="18"/>
        <end position="40"/>
    </location>
</feature>
<dbReference type="Proteomes" id="UP001319200">
    <property type="component" value="Unassembled WGS sequence"/>
</dbReference>
<proteinExistence type="predicted"/>
<evidence type="ECO:0000313" key="3">
    <source>
        <dbReference type="EMBL" id="MBT1698235.1"/>
    </source>
</evidence>
<dbReference type="PANTHER" id="PTHR47623">
    <property type="entry name" value="OS09G0287300 PROTEIN"/>
    <property type="match status" value="1"/>
</dbReference>
<dbReference type="InterPro" id="IPR013078">
    <property type="entry name" value="His_Pase_superF_clade-1"/>
</dbReference>
<dbReference type="RefSeq" id="WP_254164191.1">
    <property type="nucleotide sequence ID" value="NZ_JAHESF010000013.1"/>
</dbReference>
<evidence type="ECO:0000256" key="2">
    <source>
        <dbReference type="SAM" id="MobiDB-lite"/>
    </source>
</evidence>
<dbReference type="Pfam" id="PF00300">
    <property type="entry name" value="His_Phos_1"/>
    <property type="match status" value="1"/>
</dbReference>
<name>A0AAP2DKX4_9BACT</name>
<sequence length="166" mass="18921">MKTLYVVRHAKSSWDEPGLSDFDRPLNERGKRDAPRMGKRLKDRNVHPDLMLSSPAKRALSTCKRIAEALGYAADRIKTDRSLYHADEDEILSAVRGINDKHNVVMIFGHNPGLTDFVHRMNRISSATIDDMPTCGIAAFHFNITSWQEIDFGKGELVFYDYPKNE</sequence>
<reference evidence="3 4" key="1">
    <citation type="submission" date="2021-05" db="EMBL/GenBank/DDBJ databases">
        <title>A Polyphasic approach of four new species of the genus Ohtaekwangia: Ohtaekwangia histidinii sp. nov., Ohtaekwangia cretensis sp. nov., Ohtaekwangia indiensis sp. nov., Ohtaekwangia reichenbachii sp. nov. from diverse environment.</title>
        <authorList>
            <person name="Octaviana S."/>
        </authorList>
    </citation>
    <scope>NUCLEOTIDE SEQUENCE [LARGE SCALE GENOMIC DNA]</scope>
    <source>
        <strain evidence="3 4">PWU4</strain>
    </source>
</reference>
<dbReference type="SMART" id="SM00855">
    <property type="entry name" value="PGAM"/>
    <property type="match status" value="1"/>
</dbReference>
<dbReference type="CDD" id="cd07067">
    <property type="entry name" value="HP_PGM_like"/>
    <property type="match status" value="1"/>
</dbReference>
<evidence type="ECO:0000313" key="4">
    <source>
        <dbReference type="Proteomes" id="UP001319200"/>
    </source>
</evidence>
<accession>A0AAP2DKX4</accession>
<feature type="binding site" evidence="1">
    <location>
        <position position="58"/>
    </location>
    <ligand>
        <name>substrate</name>
    </ligand>
</feature>
<dbReference type="AlphaFoldDB" id="A0AAP2DKX4"/>